<dbReference type="SUPFAM" id="SSF56436">
    <property type="entry name" value="C-type lectin-like"/>
    <property type="match status" value="1"/>
</dbReference>
<sequence length="407" mass="44804">ACPGGFFMSKGSSQCFKYFPGDVSWDDARNRCHTEGLQMAMPANDVVAVALRNDLFYIYGEYSNAWLGARGGEAGMVVVTQQGAVPRTNATISPVSPLWAPGQPRSITRSSRLRLEVTLKAIIGLPGRPYYNSHWNWFADTLCEEPLLFNDTDVIVNPGEQVQLDCGIIGNYSHCVWEKDTNTIKVEDVYDGIHSGLRRPDNTEGNHCGIVVEQASNETHGRWTCTIYNTQYGAFVGSKHLVITVAPTGTKMSPKQIMAYPGDLQEIECSVMAARPAVKITWNINGRDITAHAKAVERHNNIDGTYMTLSTLHHVFNPEDDGQTLECVVKHTTFSEPDITTSHVTVFSSKPTPTKVSPKKITAYPGDLREIECSVMAATPAVKITWILNGTNITADAQAKDTRNIHD</sequence>
<dbReference type="Proteomes" id="UP001497623">
    <property type="component" value="Unassembled WGS sequence"/>
</dbReference>
<comment type="caution">
    <text evidence="7">The sequence shown here is derived from an EMBL/GenBank/DDBJ whole genome shotgun (WGS) entry which is preliminary data.</text>
</comment>
<dbReference type="PANTHER" id="PTHR11640:SF31">
    <property type="entry name" value="IRREGULAR CHIASM C-ROUGHEST PROTEIN-RELATED"/>
    <property type="match status" value="1"/>
</dbReference>
<organism evidence="7 8">
    <name type="scientific">Meganyctiphanes norvegica</name>
    <name type="common">Northern krill</name>
    <name type="synonym">Thysanopoda norvegica</name>
    <dbReference type="NCBI Taxonomy" id="48144"/>
    <lineage>
        <taxon>Eukaryota</taxon>
        <taxon>Metazoa</taxon>
        <taxon>Ecdysozoa</taxon>
        <taxon>Arthropoda</taxon>
        <taxon>Crustacea</taxon>
        <taxon>Multicrustacea</taxon>
        <taxon>Malacostraca</taxon>
        <taxon>Eumalacostraca</taxon>
        <taxon>Eucarida</taxon>
        <taxon>Euphausiacea</taxon>
        <taxon>Euphausiidae</taxon>
        <taxon>Meganyctiphanes</taxon>
    </lineage>
</organism>
<feature type="domain" description="Ig-like" evidence="6">
    <location>
        <begin position="146"/>
        <end position="244"/>
    </location>
</feature>
<evidence type="ECO:0000313" key="8">
    <source>
        <dbReference type="Proteomes" id="UP001497623"/>
    </source>
</evidence>
<dbReference type="InterPro" id="IPR051275">
    <property type="entry name" value="Cell_adhesion_signaling"/>
</dbReference>
<evidence type="ECO:0000313" key="7">
    <source>
        <dbReference type="EMBL" id="CAL4063310.1"/>
    </source>
</evidence>
<feature type="domain" description="Ig-like" evidence="6">
    <location>
        <begin position="247"/>
        <end position="340"/>
    </location>
</feature>
<keyword evidence="4" id="KW-0325">Glycoprotein</keyword>
<dbReference type="GO" id="GO:0005886">
    <property type="term" value="C:plasma membrane"/>
    <property type="evidence" value="ECO:0007669"/>
    <property type="project" value="TreeGrafter"/>
</dbReference>
<dbReference type="InterPro" id="IPR036179">
    <property type="entry name" value="Ig-like_dom_sf"/>
</dbReference>
<dbReference type="GO" id="GO:0098609">
    <property type="term" value="P:cell-cell adhesion"/>
    <property type="evidence" value="ECO:0007669"/>
    <property type="project" value="TreeGrafter"/>
</dbReference>
<dbReference type="InterPro" id="IPR016186">
    <property type="entry name" value="C-type_lectin-like/link_sf"/>
</dbReference>
<evidence type="ECO:0000256" key="2">
    <source>
        <dbReference type="ARBA" id="ARBA00023136"/>
    </source>
</evidence>
<evidence type="ECO:0000256" key="4">
    <source>
        <dbReference type="ARBA" id="ARBA00023180"/>
    </source>
</evidence>
<feature type="non-terminal residue" evidence="7">
    <location>
        <position position="1"/>
    </location>
</feature>
<dbReference type="AlphaFoldDB" id="A0AAV2PSC8"/>
<dbReference type="InterPro" id="IPR013783">
    <property type="entry name" value="Ig-like_fold"/>
</dbReference>
<keyword evidence="3" id="KW-1015">Disulfide bond</keyword>
<evidence type="ECO:0000256" key="3">
    <source>
        <dbReference type="ARBA" id="ARBA00023157"/>
    </source>
</evidence>
<evidence type="ECO:0000256" key="5">
    <source>
        <dbReference type="ARBA" id="ARBA00023319"/>
    </source>
</evidence>
<dbReference type="EMBL" id="CAXKWB010001101">
    <property type="protein sequence ID" value="CAL4063310.1"/>
    <property type="molecule type" value="Genomic_DNA"/>
</dbReference>
<dbReference type="Pfam" id="PF08205">
    <property type="entry name" value="C2-set_2"/>
    <property type="match status" value="1"/>
</dbReference>
<proteinExistence type="predicted"/>
<dbReference type="SUPFAM" id="SSF48726">
    <property type="entry name" value="Immunoglobulin"/>
    <property type="match status" value="3"/>
</dbReference>
<reference evidence="7 8" key="1">
    <citation type="submission" date="2024-05" db="EMBL/GenBank/DDBJ databases">
        <authorList>
            <person name="Wallberg A."/>
        </authorList>
    </citation>
    <scope>NUCLEOTIDE SEQUENCE [LARGE SCALE GENOMIC DNA]</scope>
</reference>
<dbReference type="InterPro" id="IPR007110">
    <property type="entry name" value="Ig-like_dom"/>
</dbReference>
<feature type="domain" description="Ig-like" evidence="6">
    <location>
        <begin position="351"/>
        <end position="407"/>
    </location>
</feature>
<evidence type="ECO:0000256" key="1">
    <source>
        <dbReference type="ARBA" id="ARBA00004479"/>
    </source>
</evidence>
<accession>A0AAV2PSC8</accession>
<keyword evidence="2" id="KW-0472">Membrane</keyword>
<dbReference type="CDD" id="cd00037">
    <property type="entry name" value="CLECT"/>
    <property type="match status" value="1"/>
</dbReference>
<evidence type="ECO:0000259" key="6">
    <source>
        <dbReference type="PROSITE" id="PS50835"/>
    </source>
</evidence>
<name>A0AAV2PSC8_MEGNR</name>
<gene>
    <name evidence="7" type="ORF">MNOR_LOCUS3273</name>
</gene>
<dbReference type="GO" id="GO:0050839">
    <property type="term" value="F:cell adhesion molecule binding"/>
    <property type="evidence" value="ECO:0007669"/>
    <property type="project" value="TreeGrafter"/>
</dbReference>
<dbReference type="PANTHER" id="PTHR11640">
    <property type="entry name" value="NEPHRIN"/>
    <property type="match status" value="1"/>
</dbReference>
<dbReference type="Gene3D" id="3.10.100.10">
    <property type="entry name" value="Mannose-Binding Protein A, subunit A"/>
    <property type="match status" value="1"/>
</dbReference>
<dbReference type="GO" id="GO:0005911">
    <property type="term" value="C:cell-cell junction"/>
    <property type="evidence" value="ECO:0007669"/>
    <property type="project" value="TreeGrafter"/>
</dbReference>
<dbReference type="InterPro" id="IPR013162">
    <property type="entry name" value="CD80_C2-set"/>
</dbReference>
<feature type="non-terminal residue" evidence="7">
    <location>
        <position position="407"/>
    </location>
</feature>
<keyword evidence="5" id="KW-0393">Immunoglobulin domain</keyword>
<keyword evidence="8" id="KW-1185">Reference proteome</keyword>
<dbReference type="InterPro" id="IPR016187">
    <property type="entry name" value="CTDL_fold"/>
</dbReference>
<protein>
    <recommendedName>
        <fullName evidence="6">Ig-like domain-containing protein</fullName>
    </recommendedName>
</protein>
<dbReference type="PROSITE" id="PS50835">
    <property type="entry name" value="IG_LIKE"/>
    <property type="match status" value="3"/>
</dbReference>
<comment type="subcellular location">
    <subcellularLocation>
        <location evidence="1">Membrane</location>
        <topology evidence="1">Single-pass type I membrane protein</topology>
    </subcellularLocation>
</comment>
<dbReference type="Gene3D" id="2.60.40.10">
    <property type="entry name" value="Immunoglobulins"/>
    <property type="match status" value="2"/>
</dbReference>